<dbReference type="AlphaFoldDB" id="A0A0B7GVN6"/>
<evidence type="ECO:0000313" key="2">
    <source>
        <dbReference type="EMBL" id="QEJ98212.1"/>
    </source>
</evidence>
<proteinExistence type="predicted"/>
<sequence>MICIVCTSAYLGNRMADALRRRGEQVCTYTENIRKKSGLLQNMTRAFSCDWLMQMLQTEEVSRVYFDCAYFTDSATFRKISPHTKFIALSSLFEEARINMALCCGAKDFLMQPFSTDDFDEVYERTK</sequence>
<dbReference type="Proteomes" id="UP000323594">
    <property type="component" value="Chromosome"/>
</dbReference>
<reference evidence="2 4" key="3">
    <citation type="submission" date="2019-08" db="EMBL/GenBank/DDBJ databases">
        <authorList>
            <person name="Kuhnert P."/>
        </authorList>
    </citation>
    <scope>NUCLEOTIDE SEQUENCE [LARGE SCALE GENOMIC DNA]</scope>
    <source>
        <strain evidence="2 4">B36.5</strain>
    </source>
</reference>
<gene>
    <name evidence="2" type="ORF">FUT82_09520</name>
    <name evidence="1" type="ORF">TPHV1_20154</name>
</gene>
<reference evidence="1" key="1">
    <citation type="submission" date="2015-01" db="EMBL/GenBank/DDBJ databases">
        <authorList>
            <person name="Xiang T."/>
            <person name="Song Y."/>
            <person name="Huang L."/>
            <person name="Wang B."/>
            <person name="Wu P."/>
        </authorList>
    </citation>
    <scope>NUCLEOTIDE SEQUENCE [LARGE SCALE GENOMIC DNA]</scope>
    <source>
        <strain evidence="1">V1</strain>
    </source>
</reference>
<evidence type="ECO:0000313" key="4">
    <source>
        <dbReference type="Proteomes" id="UP000323594"/>
    </source>
</evidence>
<reference evidence="3" key="2">
    <citation type="submission" date="2015-01" db="EMBL/GenBank/DDBJ databases">
        <authorList>
            <person name="Manzoor Shahid"/>
            <person name="Zubair Saima"/>
        </authorList>
    </citation>
    <scope>NUCLEOTIDE SEQUENCE [LARGE SCALE GENOMIC DNA]</scope>
    <source>
        <strain evidence="3">V1</strain>
    </source>
</reference>
<dbReference type="RefSeq" id="WP_002694935.1">
    <property type="nucleotide sequence ID" value="NZ_CDNC01000012.1"/>
</dbReference>
<evidence type="ECO:0008006" key="5">
    <source>
        <dbReference type="Google" id="ProtNLM"/>
    </source>
</evidence>
<keyword evidence="3" id="KW-1185">Reference proteome</keyword>
<dbReference type="GeneID" id="57753218"/>
<dbReference type="OrthoDB" id="362384at2"/>
<dbReference type="InterPro" id="IPR011006">
    <property type="entry name" value="CheY-like_superfamily"/>
</dbReference>
<protein>
    <recommendedName>
        <fullName evidence="5">Response regulatory domain-containing protein</fullName>
    </recommendedName>
</protein>
<name>A0A0B7GVN6_TREPH</name>
<accession>A0A0B7GVN6</accession>
<evidence type="ECO:0000313" key="1">
    <source>
        <dbReference type="EMBL" id="CEM61617.1"/>
    </source>
</evidence>
<dbReference type="SUPFAM" id="SSF52172">
    <property type="entry name" value="CheY-like"/>
    <property type="match status" value="1"/>
</dbReference>
<dbReference type="Proteomes" id="UP000042527">
    <property type="component" value="Unassembled WGS sequence"/>
</dbReference>
<organism evidence="1 3">
    <name type="scientific">Treponema phagedenis</name>
    <dbReference type="NCBI Taxonomy" id="162"/>
    <lineage>
        <taxon>Bacteria</taxon>
        <taxon>Pseudomonadati</taxon>
        <taxon>Spirochaetota</taxon>
        <taxon>Spirochaetia</taxon>
        <taxon>Spirochaetales</taxon>
        <taxon>Treponemataceae</taxon>
        <taxon>Treponema</taxon>
    </lineage>
</organism>
<dbReference type="EMBL" id="CP042817">
    <property type="protein sequence ID" value="QEJ98212.1"/>
    <property type="molecule type" value="Genomic_DNA"/>
</dbReference>
<evidence type="ECO:0000313" key="3">
    <source>
        <dbReference type="Proteomes" id="UP000042527"/>
    </source>
</evidence>
<dbReference type="EMBL" id="CDNC01000012">
    <property type="protein sequence ID" value="CEM61617.1"/>
    <property type="molecule type" value="Genomic_DNA"/>
</dbReference>